<organism evidence="2 3">
    <name type="scientific">Gordonia alkanivorans CGMCC 6845</name>
    <dbReference type="NCBI Taxonomy" id="1423140"/>
    <lineage>
        <taxon>Bacteria</taxon>
        <taxon>Bacillati</taxon>
        <taxon>Actinomycetota</taxon>
        <taxon>Actinomycetes</taxon>
        <taxon>Mycobacteriales</taxon>
        <taxon>Gordoniaceae</taxon>
        <taxon>Gordonia</taxon>
    </lineage>
</organism>
<dbReference type="RefSeq" id="WP_035755886.1">
    <property type="nucleotide sequence ID" value="NZ_KI629819.1"/>
</dbReference>
<dbReference type="HOGENOM" id="CLU_2788029_0_0_11"/>
<sequence>MTENIETTGGIRDRRAPKRARADLSDLTLIVRPPGRPQQTRAFTDAEHTEAHAYASETGATVDVLDEADHDERRQ</sequence>
<feature type="region of interest" description="Disordered" evidence="1">
    <location>
        <begin position="52"/>
        <end position="75"/>
    </location>
</feature>
<dbReference type="AlphaFoldDB" id="W9D8N3"/>
<name>W9D8N3_9ACTN</name>
<accession>W9D8N3</accession>
<keyword evidence="3" id="KW-1185">Reference proteome</keyword>
<dbReference type="EMBL" id="AYXO01000035">
    <property type="protein sequence ID" value="ETA05668.1"/>
    <property type="molecule type" value="Genomic_DNA"/>
</dbReference>
<dbReference type="PATRIC" id="fig|1423140.3.peg.3411"/>
<gene>
    <name evidence="2" type="ORF">V525_17015</name>
</gene>
<proteinExistence type="predicted"/>
<reference evidence="2 3" key="1">
    <citation type="journal article" date="2014" name="Genome Announc.">
        <title>Draft Genome Sequence of Gordonia alkanivorans Strain CGMCC6845, a Halotolerant Hydrocarbon-Degrading Bacterium.</title>
        <authorList>
            <person name="Wang X."/>
            <person name="Jin D."/>
            <person name="Zhou L."/>
            <person name="Wu L."/>
            <person name="An W."/>
            <person name="Zhao L."/>
        </authorList>
    </citation>
    <scope>NUCLEOTIDE SEQUENCE [LARGE SCALE GENOMIC DNA]</scope>
    <source>
        <strain evidence="2 3">CGMCC 6845</strain>
    </source>
</reference>
<evidence type="ECO:0000313" key="2">
    <source>
        <dbReference type="EMBL" id="ETA05668.1"/>
    </source>
</evidence>
<dbReference type="Proteomes" id="UP000035035">
    <property type="component" value="Unassembled WGS sequence"/>
</dbReference>
<feature type="region of interest" description="Disordered" evidence="1">
    <location>
        <begin position="1"/>
        <end position="20"/>
    </location>
</feature>
<protein>
    <submittedName>
        <fullName evidence="2">Uncharacterized protein</fullName>
    </submittedName>
</protein>
<evidence type="ECO:0000313" key="3">
    <source>
        <dbReference type="Proteomes" id="UP000035035"/>
    </source>
</evidence>
<evidence type="ECO:0000256" key="1">
    <source>
        <dbReference type="SAM" id="MobiDB-lite"/>
    </source>
</evidence>
<comment type="caution">
    <text evidence="2">The sequence shown here is derived from an EMBL/GenBank/DDBJ whole genome shotgun (WGS) entry which is preliminary data.</text>
</comment>